<keyword evidence="2" id="KW-1185">Reference proteome</keyword>
<gene>
    <name evidence="1" type="primary">AVEN_112019_1</name>
    <name evidence="1" type="ORF">TNIN_3621</name>
</gene>
<reference evidence="1" key="1">
    <citation type="submission" date="2020-08" db="EMBL/GenBank/DDBJ databases">
        <title>Multicomponent nature underlies the extraordinary mechanical properties of spider dragline silk.</title>
        <authorList>
            <person name="Kono N."/>
            <person name="Nakamura H."/>
            <person name="Mori M."/>
            <person name="Yoshida Y."/>
            <person name="Ohtoshi R."/>
            <person name="Malay A.D."/>
            <person name="Moran D.A.P."/>
            <person name="Tomita M."/>
            <person name="Numata K."/>
            <person name="Arakawa K."/>
        </authorList>
    </citation>
    <scope>NUCLEOTIDE SEQUENCE</scope>
</reference>
<sequence length="161" mass="18806">MSQDQTIVFGNLGRHPNVLYEYISNNQPSLEVVVVSRHYFFPMNANDKICYASHIQAKNIKCDLLIYTEPIPYETIIKPDGVSTMVVFSSHLAIPLPDHWTKVCYFHYVDLTSTAENCYNCKTDRFSQTMLPKFKWFMYVCSVLDLPIRFQLFLKENIISF</sequence>
<comment type="caution">
    <text evidence="1">The sequence shown here is derived from an EMBL/GenBank/DDBJ whole genome shotgun (WGS) entry which is preliminary data.</text>
</comment>
<evidence type="ECO:0000313" key="2">
    <source>
        <dbReference type="Proteomes" id="UP000886998"/>
    </source>
</evidence>
<organism evidence="1 2">
    <name type="scientific">Trichonephila inaurata madagascariensis</name>
    <dbReference type="NCBI Taxonomy" id="2747483"/>
    <lineage>
        <taxon>Eukaryota</taxon>
        <taxon>Metazoa</taxon>
        <taxon>Ecdysozoa</taxon>
        <taxon>Arthropoda</taxon>
        <taxon>Chelicerata</taxon>
        <taxon>Arachnida</taxon>
        <taxon>Araneae</taxon>
        <taxon>Araneomorphae</taxon>
        <taxon>Entelegynae</taxon>
        <taxon>Araneoidea</taxon>
        <taxon>Nephilidae</taxon>
        <taxon>Trichonephila</taxon>
        <taxon>Trichonephila inaurata</taxon>
    </lineage>
</organism>
<evidence type="ECO:0000313" key="1">
    <source>
        <dbReference type="EMBL" id="GFY38837.1"/>
    </source>
</evidence>
<accession>A0A8X7BQH1</accession>
<dbReference type="EMBL" id="BMAV01001087">
    <property type="protein sequence ID" value="GFY38837.1"/>
    <property type="molecule type" value="Genomic_DNA"/>
</dbReference>
<proteinExistence type="predicted"/>
<dbReference type="OrthoDB" id="6461378at2759"/>
<name>A0A8X7BQH1_9ARAC</name>
<protein>
    <submittedName>
        <fullName evidence="1">Uncharacterized protein</fullName>
    </submittedName>
</protein>
<dbReference type="AlphaFoldDB" id="A0A8X7BQH1"/>
<dbReference type="Proteomes" id="UP000886998">
    <property type="component" value="Unassembled WGS sequence"/>
</dbReference>